<evidence type="ECO:0000313" key="2">
    <source>
        <dbReference type="Proteomes" id="UP000537592"/>
    </source>
</evidence>
<dbReference type="Proteomes" id="UP000537592">
    <property type="component" value="Unassembled WGS sequence"/>
</dbReference>
<organism evidence="1 2">
    <name type="scientific">Pseudochelatococcus contaminans</name>
    <dbReference type="NCBI Taxonomy" id="1538103"/>
    <lineage>
        <taxon>Bacteria</taxon>
        <taxon>Pseudomonadati</taxon>
        <taxon>Pseudomonadota</taxon>
        <taxon>Alphaproteobacteria</taxon>
        <taxon>Hyphomicrobiales</taxon>
        <taxon>Chelatococcaceae</taxon>
        <taxon>Pseudochelatococcus</taxon>
    </lineage>
</organism>
<gene>
    <name evidence="1" type="ORF">FHS81_002746</name>
</gene>
<evidence type="ECO:0000313" key="1">
    <source>
        <dbReference type="EMBL" id="MBB3810644.1"/>
    </source>
</evidence>
<keyword evidence="2" id="KW-1185">Reference proteome</keyword>
<sequence>MELRQLRCIVASARNRRFRADVSGMLAGEEVTYH</sequence>
<dbReference type="EMBL" id="JACICC010000007">
    <property type="protein sequence ID" value="MBB3810644.1"/>
    <property type="molecule type" value="Genomic_DNA"/>
</dbReference>
<proteinExistence type="predicted"/>
<accession>A0A7W5Z609</accession>
<comment type="caution">
    <text evidence="1">The sequence shown here is derived from an EMBL/GenBank/DDBJ whole genome shotgun (WGS) entry which is preliminary data.</text>
</comment>
<dbReference type="AlphaFoldDB" id="A0A7W5Z609"/>
<reference evidence="1 2" key="1">
    <citation type="submission" date="2020-08" db="EMBL/GenBank/DDBJ databases">
        <title>Genomic Encyclopedia of Type Strains, Phase IV (KMG-IV): sequencing the most valuable type-strain genomes for metagenomic binning, comparative biology and taxonomic classification.</title>
        <authorList>
            <person name="Goeker M."/>
        </authorList>
    </citation>
    <scope>NUCLEOTIDE SEQUENCE [LARGE SCALE GENOMIC DNA]</scope>
    <source>
        <strain evidence="1 2">DSM 28760</strain>
    </source>
</reference>
<protein>
    <submittedName>
        <fullName evidence="1">Uncharacterized protein</fullName>
    </submittedName>
</protein>
<name>A0A7W5Z609_9HYPH</name>